<evidence type="ECO:0000256" key="9">
    <source>
        <dbReference type="ARBA" id="ARBA00023125"/>
    </source>
</evidence>
<evidence type="ECO:0000256" key="7">
    <source>
        <dbReference type="ARBA" id="ARBA00022833"/>
    </source>
</evidence>
<dbReference type="PANTHER" id="PTHR33202:SF2">
    <property type="entry name" value="FERRIC UPTAKE REGULATION PROTEIN"/>
    <property type="match status" value="1"/>
</dbReference>
<evidence type="ECO:0000256" key="1">
    <source>
        <dbReference type="ARBA" id="ARBA00004496"/>
    </source>
</evidence>
<dbReference type="FunFam" id="1.10.10.10:FF:000459">
    <property type="entry name" value="Ferric uptake regulation protein"/>
    <property type="match status" value="1"/>
</dbReference>
<dbReference type="InterPro" id="IPR043135">
    <property type="entry name" value="Fur_C"/>
</dbReference>
<keyword evidence="8" id="KW-0805">Transcription regulation</keyword>
<proteinExistence type="inferred from homology"/>
<dbReference type="PANTHER" id="PTHR33202">
    <property type="entry name" value="ZINC UPTAKE REGULATION PROTEIN"/>
    <property type="match status" value="1"/>
</dbReference>
<keyword evidence="4" id="KW-0963">Cytoplasm</keyword>
<keyword evidence="10" id="KW-0804">Transcription</keyword>
<dbReference type="GO" id="GO:0008270">
    <property type="term" value="F:zinc ion binding"/>
    <property type="evidence" value="ECO:0007669"/>
    <property type="project" value="TreeGrafter"/>
</dbReference>
<accession>A0A7H0H8W2</accession>
<evidence type="ECO:0000313" key="14">
    <source>
        <dbReference type="Proteomes" id="UP000516117"/>
    </source>
</evidence>
<dbReference type="Gene3D" id="3.30.1490.190">
    <property type="match status" value="1"/>
</dbReference>
<evidence type="ECO:0000256" key="12">
    <source>
        <dbReference type="PIRSR" id="PIRSR602481-2"/>
    </source>
</evidence>
<feature type="binding site" evidence="11">
    <location>
        <position position="129"/>
    </location>
    <ligand>
        <name>Zn(2+)</name>
        <dbReference type="ChEBI" id="CHEBI:29105"/>
    </ligand>
</feature>
<dbReference type="AlphaFoldDB" id="A0A7H0H8W2"/>
<keyword evidence="6 11" id="KW-0479">Metal-binding</keyword>
<name>A0A7H0H8W2_9ACTN</name>
<dbReference type="GO" id="GO:0003700">
    <property type="term" value="F:DNA-binding transcription factor activity"/>
    <property type="evidence" value="ECO:0007669"/>
    <property type="project" value="InterPro"/>
</dbReference>
<protein>
    <submittedName>
        <fullName evidence="13">Transcriptional repressor</fullName>
    </submittedName>
</protein>
<keyword evidence="14" id="KW-1185">Reference proteome</keyword>
<feature type="binding site" evidence="12">
    <location>
        <position position="101"/>
    </location>
    <ligand>
        <name>Fe cation</name>
        <dbReference type="ChEBI" id="CHEBI:24875"/>
    </ligand>
</feature>
<evidence type="ECO:0000256" key="3">
    <source>
        <dbReference type="ARBA" id="ARBA00011738"/>
    </source>
</evidence>
<dbReference type="Pfam" id="PF01475">
    <property type="entry name" value="FUR"/>
    <property type="match status" value="1"/>
</dbReference>
<keyword evidence="5" id="KW-0678">Repressor</keyword>
<dbReference type="InterPro" id="IPR036388">
    <property type="entry name" value="WH-like_DNA-bd_sf"/>
</dbReference>
<comment type="subunit">
    <text evidence="3">Homodimer.</text>
</comment>
<evidence type="ECO:0000256" key="11">
    <source>
        <dbReference type="PIRSR" id="PIRSR602481-1"/>
    </source>
</evidence>
<gene>
    <name evidence="13" type="ORF">H9L22_06545</name>
</gene>
<dbReference type="GO" id="GO:0005829">
    <property type="term" value="C:cytosol"/>
    <property type="evidence" value="ECO:0007669"/>
    <property type="project" value="TreeGrafter"/>
</dbReference>
<dbReference type="RefSeq" id="WP_187722077.1">
    <property type="nucleotide sequence ID" value="NZ_BAABBL010000003.1"/>
</dbReference>
<evidence type="ECO:0000313" key="13">
    <source>
        <dbReference type="EMBL" id="QNP56978.1"/>
    </source>
</evidence>
<dbReference type="SUPFAM" id="SSF46785">
    <property type="entry name" value="Winged helix' DNA-binding domain"/>
    <property type="match status" value="1"/>
</dbReference>
<comment type="subcellular location">
    <subcellularLocation>
        <location evidence="1">Cytoplasm</location>
    </subcellularLocation>
</comment>
<dbReference type="InterPro" id="IPR002481">
    <property type="entry name" value="FUR"/>
</dbReference>
<feature type="binding site" evidence="11">
    <location>
        <position position="126"/>
    </location>
    <ligand>
        <name>Zn(2+)</name>
        <dbReference type="ChEBI" id="CHEBI:29105"/>
    </ligand>
</feature>
<evidence type="ECO:0000256" key="4">
    <source>
        <dbReference type="ARBA" id="ARBA00022490"/>
    </source>
</evidence>
<evidence type="ECO:0000256" key="8">
    <source>
        <dbReference type="ARBA" id="ARBA00023015"/>
    </source>
</evidence>
<dbReference type="GO" id="GO:0000976">
    <property type="term" value="F:transcription cis-regulatory region binding"/>
    <property type="evidence" value="ECO:0007669"/>
    <property type="project" value="TreeGrafter"/>
</dbReference>
<evidence type="ECO:0000256" key="2">
    <source>
        <dbReference type="ARBA" id="ARBA00007957"/>
    </source>
</evidence>
<evidence type="ECO:0000256" key="6">
    <source>
        <dbReference type="ARBA" id="ARBA00022723"/>
    </source>
</evidence>
<sequence>MTNTRNTRQTWQRAAVRDLLEGGEEFRTAQQVHDQLREVGAKVGLATVYRALQAMAEADEVDVLRTPDGEAAYRRCSSGHHHHLVCRSCGFSIEIEAHEVEAWAAKVAAAHGFTDTGHELELFGLCRDCVAAGAED</sequence>
<feature type="binding site" evidence="11">
    <location>
        <position position="89"/>
    </location>
    <ligand>
        <name>Zn(2+)</name>
        <dbReference type="ChEBI" id="CHEBI:29105"/>
    </ligand>
</feature>
<keyword evidence="12" id="KW-0408">Iron</keyword>
<dbReference type="Proteomes" id="UP000516117">
    <property type="component" value="Chromosome"/>
</dbReference>
<evidence type="ECO:0000256" key="10">
    <source>
        <dbReference type="ARBA" id="ARBA00023163"/>
    </source>
</evidence>
<reference evidence="13 14" key="1">
    <citation type="submission" date="2020-08" db="EMBL/GenBank/DDBJ databases">
        <title>Genome sequence of Tessaracoccus defluvii JCM 17540T.</title>
        <authorList>
            <person name="Hyun D.-W."/>
            <person name="Bae J.-W."/>
        </authorList>
    </citation>
    <scope>NUCLEOTIDE SEQUENCE [LARGE SCALE GENOMIC DNA]</scope>
    <source>
        <strain evidence="13 14">JCM 17540</strain>
    </source>
</reference>
<keyword evidence="9" id="KW-0238">DNA-binding</keyword>
<feature type="binding site" evidence="11">
    <location>
        <position position="86"/>
    </location>
    <ligand>
        <name>Zn(2+)</name>
        <dbReference type="ChEBI" id="CHEBI:29105"/>
    </ligand>
</feature>
<evidence type="ECO:0000256" key="5">
    <source>
        <dbReference type="ARBA" id="ARBA00022491"/>
    </source>
</evidence>
<keyword evidence="7 11" id="KW-0862">Zinc</keyword>
<dbReference type="KEGG" id="tdf:H9L22_06545"/>
<comment type="similarity">
    <text evidence="2">Belongs to the Fur family.</text>
</comment>
<dbReference type="GO" id="GO:0045892">
    <property type="term" value="P:negative regulation of DNA-templated transcription"/>
    <property type="evidence" value="ECO:0007669"/>
    <property type="project" value="TreeGrafter"/>
</dbReference>
<dbReference type="EMBL" id="CP060789">
    <property type="protein sequence ID" value="QNP56978.1"/>
    <property type="molecule type" value="Genomic_DNA"/>
</dbReference>
<feature type="binding site" evidence="12">
    <location>
        <position position="118"/>
    </location>
    <ligand>
        <name>Fe cation</name>
        <dbReference type="ChEBI" id="CHEBI:24875"/>
    </ligand>
</feature>
<dbReference type="Gene3D" id="1.10.10.10">
    <property type="entry name" value="Winged helix-like DNA-binding domain superfamily/Winged helix DNA-binding domain"/>
    <property type="match status" value="1"/>
</dbReference>
<dbReference type="InterPro" id="IPR036390">
    <property type="entry name" value="WH_DNA-bd_sf"/>
</dbReference>
<organism evidence="13 14">
    <name type="scientific">Tessaracoccus defluvii</name>
    <dbReference type="NCBI Taxonomy" id="1285901"/>
    <lineage>
        <taxon>Bacteria</taxon>
        <taxon>Bacillati</taxon>
        <taxon>Actinomycetota</taxon>
        <taxon>Actinomycetes</taxon>
        <taxon>Propionibacteriales</taxon>
        <taxon>Propionibacteriaceae</taxon>
        <taxon>Tessaracoccus</taxon>
    </lineage>
</organism>
<comment type="cofactor">
    <cofactor evidence="12">
        <name>Mn(2+)</name>
        <dbReference type="ChEBI" id="CHEBI:29035"/>
    </cofactor>
    <cofactor evidence="12">
        <name>Fe(2+)</name>
        <dbReference type="ChEBI" id="CHEBI:29033"/>
    </cofactor>
    <text evidence="12">Binds 1 Mn(2+) or Fe(2+) ion per subunit.</text>
</comment>
<feature type="binding site" evidence="12">
    <location>
        <position position="80"/>
    </location>
    <ligand>
        <name>Fe cation</name>
        <dbReference type="ChEBI" id="CHEBI:24875"/>
    </ligand>
</feature>
<dbReference type="GO" id="GO:1900376">
    <property type="term" value="P:regulation of secondary metabolite biosynthetic process"/>
    <property type="evidence" value="ECO:0007669"/>
    <property type="project" value="TreeGrafter"/>
</dbReference>
<dbReference type="CDD" id="cd07153">
    <property type="entry name" value="Fur_like"/>
    <property type="match status" value="1"/>
</dbReference>
<comment type="cofactor">
    <cofactor evidence="11">
        <name>Zn(2+)</name>
        <dbReference type="ChEBI" id="CHEBI:29105"/>
    </cofactor>
    <text evidence="11">Binds 1 zinc ion per subunit.</text>
</comment>